<dbReference type="GeneID" id="111009097"/>
<dbReference type="OrthoDB" id="1915670at2759"/>
<dbReference type="PANTHER" id="PTHR35502">
    <property type="entry name" value="PROTEIN MICROTUBULE BINDING PROTEIN 2C"/>
    <property type="match status" value="1"/>
</dbReference>
<dbReference type="KEGG" id="mcha:111009097"/>
<gene>
    <name evidence="4" type="primary">LOC111009097</name>
</gene>
<feature type="compositionally biased region" description="Basic and acidic residues" evidence="2">
    <location>
        <begin position="98"/>
        <end position="111"/>
    </location>
</feature>
<sequence>MFEPQHFIDLQDNSGFGDQKSWLSADHNSSPTRRLTQSSLADASIATSATSAATTNGNVDRVLFKNLVEIVPLVQSLIDRKASSSFTKRGSMIYTKTPSRESLHKKIEQKGRNNAQSIPNKKKKGHGDKDQGHNVDNNPDADAFAMFSSSSLVCERDKEELNTLREQVEDLQKKLLEKDELLKSAEMSKDQMNSVYAKLDALSLQYSEKDSMIKSIRSQLSDAKIKLADKQAALEKIQWEVMTSNTKIEELQEELKSSRGDVSSFMLFLEGLTKNDSDERVQDYSLSFYLPESSPYIDDLDDLEMQKMEEAREAYVAAVAAAKARQDEESIAAAAAARSHLQSFVFRTKFSDVH</sequence>
<organism evidence="3 4">
    <name type="scientific">Momordica charantia</name>
    <name type="common">Bitter gourd</name>
    <name type="synonym">Balsam pear</name>
    <dbReference type="NCBI Taxonomy" id="3673"/>
    <lineage>
        <taxon>Eukaryota</taxon>
        <taxon>Viridiplantae</taxon>
        <taxon>Streptophyta</taxon>
        <taxon>Embryophyta</taxon>
        <taxon>Tracheophyta</taxon>
        <taxon>Spermatophyta</taxon>
        <taxon>Magnoliopsida</taxon>
        <taxon>eudicotyledons</taxon>
        <taxon>Gunneridae</taxon>
        <taxon>Pentapetalae</taxon>
        <taxon>rosids</taxon>
        <taxon>fabids</taxon>
        <taxon>Cucurbitales</taxon>
        <taxon>Cucurbitaceae</taxon>
        <taxon>Momordiceae</taxon>
        <taxon>Momordica</taxon>
    </lineage>
</organism>
<accession>A0A6J1C7J7</accession>
<evidence type="ECO:0000313" key="3">
    <source>
        <dbReference type="Proteomes" id="UP000504603"/>
    </source>
</evidence>
<dbReference type="AlphaFoldDB" id="A0A6J1C7J7"/>
<keyword evidence="1" id="KW-0175">Coiled coil</keyword>
<proteinExistence type="predicted"/>
<evidence type="ECO:0000256" key="1">
    <source>
        <dbReference type="SAM" id="Coils"/>
    </source>
</evidence>
<dbReference type="GO" id="GO:0010497">
    <property type="term" value="P:plasmodesmata-mediated intercellular transport"/>
    <property type="evidence" value="ECO:0007669"/>
    <property type="project" value="InterPro"/>
</dbReference>
<feature type="coiled-coil region" evidence="1">
    <location>
        <begin position="154"/>
        <end position="188"/>
    </location>
</feature>
<name>A0A6J1C7J7_MOMCH</name>
<protein>
    <submittedName>
        <fullName evidence="4">Uncharacterized protein LOC111009097</fullName>
    </submittedName>
</protein>
<dbReference type="GO" id="GO:0008017">
    <property type="term" value="F:microtubule binding"/>
    <property type="evidence" value="ECO:0007669"/>
    <property type="project" value="InterPro"/>
</dbReference>
<dbReference type="Proteomes" id="UP000504603">
    <property type="component" value="Unplaced"/>
</dbReference>
<evidence type="ECO:0000256" key="2">
    <source>
        <dbReference type="SAM" id="MobiDB-lite"/>
    </source>
</evidence>
<evidence type="ECO:0000313" key="4">
    <source>
        <dbReference type="RefSeq" id="XP_022137746.1"/>
    </source>
</evidence>
<reference evidence="4" key="1">
    <citation type="submission" date="2025-08" db="UniProtKB">
        <authorList>
            <consortium name="RefSeq"/>
        </authorList>
    </citation>
    <scope>IDENTIFICATION</scope>
    <source>
        <strain evidence="4">OHB3-1</strain>
    </source>
</reference>
<feature type="region of interest" description="Disordered" evidence="2">
    <location>
        <begin position="91"/>
        <end position="141"/>
    </location>
</feature>
<feature type="coiled-coil region" evidence="1">
    <location>
        <begin position="213"/>
        <end position="261"/>
    </location>
</feature>
<dbReference type="PANTHER" id="PTHR35502:SF2">
    <property type="entry name" value="PROTEIN MICROTUBULE BINDING PROTEIN 2C"/>
    <property type="match status" value="1"/>
</dbReference>
<dbReference type="RefSeq" id="XP_022137746.1">
    <property type="nucleotide sequence ID" value="XM_022282054.1"/>
</dbReference>
<keyword evidence="3" id="KW-1185">Reference proteome</keyword>
<dbReference type="InterPro" id="IPR040289">
    <property type="entry name" value="MBP2C"/>
</dbReference>